<evidence type="ECO:0000313" key="3">
    <source>
        <dbReference type="Proteomes" id="UP000324767"/>
    </source>
</evidence>
<keyword evidence="1" id="KW-0472">Membrane</keyword>
<dbReference type="EMBL" id="VXIT01000017">
    <property type="protein sequence ID" value="KAA6407439.1"/>
    <property type="molecule type" value="Genomic_DNA"/>
</dbReference>
<protein>
    <submittedName>
        <fullName evidence="2">Uncharacterized protein</fullName>
    </submittedName>
</protein>
<evidence type="ECO:0000256" key="1">
    <source>
        <dbReference type="SAM" id="Phobius"/>
    </source>
</evidence>
<reference evidence="2 3" key="1">
    <citation type="submission" date="2019-09" db="EMBL/GenBank/DDBJ databases">
        <title>The hologenome of the rock-dwelling lichen Lasallia pustulata.</title>
        <authorList>
            <person name="Greshake Tzovaras B."/>
            <person name="Segers F."/>
            <person name="Bicker A."/>
            <person name="Dal Grande F."/>
            <person name="Otte J."/>
            <person name="Hankeln T."/>
            <person name="Schmitt I."/>
            <person name="Ebersberger I."/>
        </authorList>
    </citation>
    <scope>NUCLEOTIDE SEQUENCE [LARGE SCALE GENOMIC DNA]</scope>
    <source>
        <strain evidence="2">A1-1</strain>
    </source>
</reference>
<dbReference type="AlphaFoldDB" id="A0A5M8PDN2"/>
<dbReference type="Proteomes" id="UP000324767">
    <property type="component" value="Unassembled WGS sequence"/>
</dbReference>
<accession>A0A5M8PDN2</accession>
<feature type="transmembrane region" description="Helical" evidence="1">
    <location>
        <begin position="151"/>
        <end position="172"/>
    </location>
</feature>
<evidence type="ECO:0000313" key="2">
    <source>
        <dbReference type="EMBL" id="KAA6407439.1"/>
    </source>
</evidence>
<proteinExistence type="predicted"/>
<comment type="caution">
    <text evidence="2">The sequence shown here is derived from an EMBL/GenBank/DDBJ whole genome shotgun (WGS) entry which is preliminary data.</text>
</comment>
<gene>
    <name evidence="2" type="ORF">FRX48_08682</name>
</gene>
<keyword evidence="1" id="KW-1133">Transmembrane helix</keyword>
<keyword evidence="1" id="KW-0812">Transmembrane</keyword>
<dbReference type="OrthoDB" id="5387214at2759"/>
<sequence length="194" mass="20858">MSTVSEKPIVGAVIVHPPATTASKPRCPLLSVQGPSRDGMSGQIITETVSCCPTPSEEYDPISTHPFSAFYLHPTTRTSFEQLKSASKTHIAVYTHDLESGILARASSEPPRSTKECTVWPGRRQLEEKSLLMKKSRGCSPWRDLSKKQKLWARIFIALIIIGAAVGIGVGISKAVGGGVWKSSNSQTPIGDGD</sequence>
<organism evidence="2 3">
    <name type="scientific">Lasallia pustulata</name>
    <dbReference type="NCBI Taxonomy" id="136370"/>
    <lineage>
        <taxon>Eukaryota</taxon>
        <taxon>Fungi</taxon>
        <taxon>Dikarya</taxon>
        <taxon>Ascomycota</taxon>
        <taxon>Pezizomycotina</taxon>
        <taxon>Lecanoromycetes</taxon>
        <taxon>OSLEUM clade</taxon>
        <taxon>Umbilicariomycetidae</taxon>
        <taxon>Umbilicariales</taxon>
        <taxon>Umbilicariaceae</taxon>
        <taxon>Lasallia</taxon>
    </lineage>
</organism>
<name>A0A5M8PDN2_9LECA</name>